<dbReference type="InterPro" id="IPR011004">
    <property type="entry name" value="Trimer_LpxA-like_sf"/>
</dbReference>
<name>A0A4Y8MSB5_9BURK</name>
<keyword evidence="2" id="KW-0808">Transferase</keyword>
<reference evidence="2 3" key="1">
    <citation type="submission" date="2019-03" db="EMBL/GenBank/DDBJ databases">
        <title>Complete Genome Sequence of Paraburkholderia dipogonis ICMP 19430T, a Nitrogen-fixing Symbiont of the South African Invasive Legume Dipogon lignosus in New Zealand.</title>
        <authorList>
            <person name="De Meyer S.E."/>
        </authorList>
    </citation>
    <scope>NUCLEOTIDE SEQUENCE [LARGE SCALE GENOMIC DNA]</scope>
    <source>
        <strain evidence="2 3">ICMP 19430</strain>
    </source>
</reference>
<evidence type="ECO:0000256" key="1">
    <source>
        <dbReference type="ARBA" id="ARBA00007274"/>
    </source>
</evidence>
<dbReference type="CDD" id="cd03360">
    <property type="entry name" value="LbH_AT_putative"/>
    <property type="match status" value="1"/>
</dbReference>
<dbReference type="Proteomes" id="UP000297385">
    <property type="component" value="Unassembled WGS sequence"/>
</dbReference>
<dbReference type="EMBL" id="SNVI01000002">
    <property type="protein sequence ID" value="TFE40302.1"/>
    <property type="molecule type" value="Genomic_DNA"/>
</dbReference>
<evidence type="ECO:0000313" key="2">
    <source>
        <dbReference type="EMBL" id="TFE40302.1"/>
    </source>
</evidence>
<accession>A0A4Y8MSB5</accession>
<dbReference type="Gene3D" id="2.160.10.10">
    <property type="entry name" value="Hexapeptide repeat proteins"/>
    <property type="match status" value="1"/>
</dbReference>
<dbReference type="Pfam" id="PF00132">
    <property type="entry name" value="Hexapep"/>
    <property type="match status" value="1"/>
</dbReference>
<protein>
    <submittedName>
        <fullName evidence="2">Acetyltransferase</fullName>
    </submittedName>
</protein>
<dbReference type="SUPFAM" id="SSF51161">
    <property type="entry name" value="Trimeric LpxA-like enzymes"/>
    <property type="match status" value="1"/>
</dbReference>
<organism evidence="2 3">
    <name type="scientific">Paraburkholderia dipogonis</name>
    <dbReference type="NCBI Taxonomy" id="1211383"/>
    <lineage>
        <taxon>Bacteria</taxon>
        <taxon>Pseudomonadati</taxon>
        <taxon>Pseudomonadota</taxon>
        <taxon>Betaproteobacteria</taxon>
        <taxon>Burkholderiales</taxon>
        <taxon>Burkholderiaceae</taxon>
        <taxon>Paraburkholderia</taxon>
    </lineage>
</organism>
<sequence length="226" mass="25531">MEKTRDLVIVGDSAFAEVAYEYFTHDSEYNVVAFAVESEFMTRDRLFDLPVVPLERLEELYPPERVDFYAAIVYSQLNRLRARLYETCKAKGYKPASYISSKAFVWPNASIGEHCFIFENNTVQPFVRIEDNVVLWSGNHIGHHTKVDSHCFISSQVVISGFCTIGHHTFMGVNSTVSNNVNIGESNWIGPGVSISSDTEPDKLYGGVKSEPARVSARRFFKVRAD</sequence>
<dbReference type="PANTHER" id="PTHR43300">
    <property type="entry name" value="ACETYLTRANSFERASE"/>
    <property type="match status" value="1"/>
</dbReference>
<dbReference type="PANTHER" id="PTHR43300:SF4">
    <property type="entry name" value="ACYL-[ACYL-CARRIER-PROTEIN]--UDP-N-ACETYLGLUCOSAMINE O-ACYLTRANSFERASE"/>
    <property type="match status" value="1"/>
</dbReference>
<dbReference type="InterPro" id="IPR020019">
    <property type="entry name" value="AcTrfase_PglD-like"/>
</dbReference>
<gene>
    <name evidence="2" type="ORF">E2553_26340</name>
</gene>
<evidence type="ECO:0000313" key="3">
    <source>
        <dbReference type="Proteomes" id="UP000297385"/>
    </source>
</evidence>
<dbReference type="InterPro" id="IPR001451">
    <property type="entry name" value="Hexapep"/>
</dbReference>
<comment type="similarity">
    <text evidence="1">Belongs to the transferase hexapeptide repeat family.</text>
</comment>
<dbReference type="AlphaFoldDB" id="A0A4Y8MSB5"/>
<comment type="caution">
    <text evidence="2">The sequence shown here is derived from an EMBL/GenBank/DDBJ whole genome shotgun (WGS) entry which is preliminary data.</text>
</comment>
<dbReference type="GO" id="GO:0016740">
    <property type="term" value="F:transferase activity"/>
    <property type="evidence" value="ECO:0007669"/>
    <property type="project" value="UniProtKB-KW"/>
</dbReference>
<proteinExistence type="inferred from homology"/>
<dbReference type="NCBIfam" id="TIGR03570">
    <property type="entry name" value="NeuD_NnaD"/>
    <property type="match status" value="1"/>
</dbReference>
<dbReference type="InterPro" id="IPR050179">
    <property type="entry name" value="Trans_hexapeptide_repeat"/>
</dbReference>